<dbReference type="GO" id="GO:0005737">
    <property type="term" value="C:cytoplasm"/>
    <property type="evidence" value="ECO:0007669"/>
    <property type="project" value="TreeGrafter"/>
</dbReference>
<dbReference type="AlphaFoldDB" id="A0AAV0U357"/>
<accession>A0AAV0U357</accession>
<proteinExistence type="inferred from homology"/>
<evidence type="ECO:0000256" key="2">
    <source>
        <dbReference type="ARBA" id="ARBA00023186"/>
    </source>
</evidence>
<name>A0AAV0U357_9STRA</name>
<dbReference type="EMBL" id="CANTFM010000885">
    <property type="protein sequence ID" value="CAI5731189.1"/>
    <property type="molecule type" value="Genomic_DNA"/>
</dbReference>
<dbReference type="PANTHER" id="PTHR15139">
    <property type="entry name" value="TUBULIN FOLDING COFACTOR C"/>
    <property type="match status" value="1"/>
</dbReference>
<comment type="caution">
    <text evidence="4">The sequence shown here is derived from an EMBL/GenBank/DDBJ whole genome shotgun (WGS) entry which is preliminary data.</text>
</comment>
<evidence type="ECO:0000313" key="5">
    <source>
        <dbReference type="Proteomes" id="UP001162029"/>
    </source>
</evidence>
<evidence type="ECO:0000313" key="4">
    <source>
        <dbReference type="EMBL" id="CAI5731189.1"/>
    </source>
</evidence>
<dbReference type="InterPro" id="IPR027684">
    <property type="entry name" value="TBCC"/>
</dbReference>
<dbReference type="InterPro" id="IPR012945">
    <property type="entry name" value="Tubulin-bd_cofactor_C_dom"/>
</dbReference>
<dbReference type="Gene3D" id="2.160.20.70">
    <property type="match status" value="1"/>
</dbReference>
<evidence type="ECO:0000256" key="1">
    <source>
        <dbReference type="ARBA" id="ARBA00008848"/>
    </source>
</evidence>
<sequence>MMEFDELVHVNKQDEVIIIDSSSFTDTNDKSRDLNFSHLTNCVVLVCVETSAIRGDALKDCVFYTGAIFGSLWLEHCDGCEFIVACRQLRVHSSTGTTFHLRISSYPIIEDCQLMQFGPYRLQFDGLKAQLERLGLQKDPGLWAKVKDFKWHKTQQSPNWSICDPKQPLPKIPGKLEDLVSYD</sequence>
<dbReference type="InterPro" id="IPR016098">
    <property type="entry name" value="CAP/MinC_C"/>
</dbReference>
<evidence type="ECO:0000259" key="3">
    <source>
        <dbReference type="PROSITE" id="PS51329"/>
    </source>
</evidence>
<dbReference type="Pfam" id="PF07986">
    <property type="entry name" value="TBCC"/>
    <property type="match status" value="1"/>
</dbReference>
<dbReference type="PANTHER" id="PTHR15139:SF0">
    <property type="entry name" value="TUBULIN-SPECIFIC CHAPERONE C"/>
    <property type="match status" value="1"/>
</dbReference>
<dbReference type="FunFam" id="2.160.20.70:FF:000022">
    <property type="entry name" value="Alpha tubulin, putative"/>
    <property type="match status" value="1"/>
</dbReference>
<dbReference type="GO" id="GO:0007023">
    <property type="term" value="P:post-chaperonin tubulin folding pathway"/>
    <property type="evidence" value="ECO:0007669"/>
    <property type="project" value="InterPro"/>
</dbReference>
<dbReference type="PROSITE" id="PS51329">
    <property type="entry name" value="C_CAP_COFACTOR_C"/>
    <property type="match status" value="1"/>
</dbReference>
<protein>
    <recommendedName>
        <fullName evidence="3">C-CAP/cofactor C-like domain-containing protein</fullName>
    </recommendedName>
</protein>
<comment type="similarity">
    <text evidence="1">Belongs to the TBCC family.</text>
</comment>
<feature type="domain" description="C-CAP/cofactor C-like" evidence="3">
    <location>
        <begin position="1"/>
        <end position="151"/>
    </location>
</feature>
<keyword evidence="5" id="KW-1185">Reference proteome</keyword>
<reference evidence="4" key="1">
    <citation type="submission" date="2022-12" db="EMBL/GenBank/DDBJ databases">
        <authorList>
            <person name="Webb A."/>
        </authorList>
    </citation>
    <scope>NUCLEOTIDE SEQUENCE</scope>
    <source>
        <strain evidence="4">Pd1</strain>
    </source>
</reference>
<dbReference type="SMART" id="SM00673">
    <property type="entry name" value="CARP"/>
    <property type="match status" value="1"/>
</dbReference>
<dbReference type="GO" id="GO:0007021">
    <property type="term" value="P:tubulin complex assembly"/>
    <property type="evidence" value="ECO:0007669"/>
    <property type="project" value="TreeGrafter"/>
</dbReference>
<gene>
    <name evidence="4" type="ORF">PDE001_LOCUS4736</name>
</gene>
<organism evidence="4 5">
    <name type="scientific">Peronospora destructor</name>
    <dbReference type="NCBI Taxonomy" id="86335"/>
    <lineage>
        <taxon>Eukaryota</taxon>
        <taxon>Sar</taxon>
        <taxon>Stramenopiles</taxon>
        <taxon>Oomycota</taxon>
        <taxon>Peronosporomycetes</taxon>
        <taxon>Peronosporales</taxon>
        <taxon>Peronosporaceae</taxon>
        <taxon>Peronospora</taxon>
    </lineage>
</organism>
<keyword evidence="2" id="KW-0143">Chaperone</keyword>
<dbReference type="InterPro" id="IPR006599">
    <property type="entry name" value="CARP_motif"/>
</dbReference>
<dbReference type="Proteomes" id="UP001162029">
    <property type="component" value="Unassembled WGS sequence"/>
</dbReference>
<dbReference type="InterPro" id="IPR017901">
    <property type="entry name" value="C-CAP_CF_C-like"/>
</dbReference>